<name>A0ABW8TVE2_9CLOT</name>
<sequence>MIKTGIGYWFGYKIENKERFKLIKEAGFDNVFLWWGDEFVDYDGNKNLLPEMARAVGLKVENVHAPFDNTNRIWTESVNAEDIVKRYTQCIIDCSQHNIPTVVIHLTNGDTPPPQTLLGLDRIKYLVELAEQKGVNIALENLRRPEYLQFVFSNIQSNRLGFCYDSGHENCYSKGTDLLSTYGSKLMALHLHDNDETADQHRIPGEGTINWDSIVQKIKSIRYQGPISLEVTNELSKQYSAIPAQEFLMTANKKLLSYFYEESIIY</sequence>
<comment type="caution">
    <text evidence="2">The sequence shown here is derived from an EMBL/GenBank/DDBJ whole genome shotgun (WGS) entry which is preliminary data.</text>
</comment>
<dbReference type="Pfam" id="PF01261">
    <property type="entry name" value="AP_endonuc_2"/>
    <property type="match status" value="1"/>
</dbReference>
<reference evidence="2 3" key="1">
    <citation type="submission" date="2024-11" db="EMBL/GenBank/DDBJ databases">
        <authorList>
            <person name="Heng Y.C."/>
            <person name="Lim A.C.H."/>
            <person name="Lee J.K.Y."/>
            <person name="Kittelmann S."/>
        </authorList>
    </citation>
    <scope>NUCLEOTIDE SEQUENCE [LARGE SCALE GENOMIC DNA]</scope>
    <source>
        <strain evidence="2 3">WILCCON 0202</strain>
    </source>
</reference>
<organism evidence="2 3">
    <name type="scientific">Candidatus Clostridium radicumherbarum</name>
    <dbReference type="NCBI Taxonomy" id="3381662"/>
    <lineage>
        <taxon>Bacteria</taxon>
        <taxon>Bacillati</taxon>
        <taxon>Bacillota</taxon>
        <taxon>Clostridia</taxon>
        <taxon>Eubacteriales</taxon>
        <taxon>Clostridiaceae</taxon>
        <taxon>Clostridium</taxon>
    </lineage>
</organism>
<dbReference type="EMBL" id="JBJHZY010000003">
    <property type="protein sequence ID" value="MFL0269329.1"/>
    <property type="molecule type" value="Genomic_DNA"/>
</dbReference>
<dbReference type="RefSeq" id="WP_406765955.1">
    <property type="nucleotide sequence ID" value="NZ_JBJHZY010000003.1"/>
</dbReference>
<dbReference type="PANTHER" id="PTHR12110">
    <property type="entry name" value="HYDROXYPYRUVATE ISOMERASE"/>
    <property type="match status" value="1"/>
</dbReference>
<dbReference type="Proteomes" id="UP001623661">
    <property type="component" value="Unassembled WGS sequence"/>
</dbReference>
<gene>
    <name evidence="2" type="ORF">ACJDUH_14665</name>
</gene>
<dbReference type="SUPFAM" id="SSF51658">
    <property type="entry name" value="Xylose isomerase-like"/>
    <property type="match status" value="1"/>
</dbReference>
<dbReference type="Gene3D" id="3.20.20.150">
    <property type="entry name" value="Divalent-metal-dependent TIM barrel enzymes"/>
    <property type="match status" value="1"/>
</dbReference>
<dbReference type="InterPro" id="IPR050312">
    <property type="entry name" value="IolE/XylAMocC-like"/>
</dbReference>
<dbReference type="InterPro" id="IPR036237">
    <property type="entry name" value="Xyl_isomerase-like_sf"/>
</dbReference>
<dbReference type="GO" id="GO:0016853">
    <property type="term" value="F:isomerase activity"/>
    <property type="evidence" value="ECO:0007669"/>
    <property type="project" value="UniProtKB-KW"/>
</dbReference>
<evidence type="ECO:0000313" key="2">
    <source>
        <dbReference type="EMBL" id="MFL0269329.1"/>
    </source>
</evidence>
<dbReference type="InterPro" id="IPR013022">
    <property type="entry name" value="Xyl_isomerase-like_TIM-brl"/>
</dbReference>
<evidence type="ECO:0000313" key="3">
    <source>
        <dbReference type="Proteomes" id="UP001623661"/>
    </source>
</evidence>
<proteinExistence type="predicted"/>
<keyword evidence="3" id="KW-1185">Reference proteome</keyword>
<protein>
    <submittedName>
        <fullName evidence="2">Sugar phosphate isomerase/epimerase family protein</fullName>
    </submittedName>
</protein>
<accession>A0ABW8TVE2</accession>
<evidence type="ECO:0000259" key="1">
    <source>
        <dbReference type="Pfam" id="PF01261"/>
    </source>
</evidence>
<keyword evidence="2" id="KW-0413">Isomerase</keyword>
<feature type="domain" description="Xylose isomerase-like TIM barrel" evidence="1">
    <location>
        <begin position="20"/>
        <end position="235"/>
    </location>
</feature>